<dbReference type="Gene3D" id="1.10.260.40">
    <property type="entry name" value="lambda repressor-like DNA-binding domains"/>
    <property type="match status" value="1"/>
</dbReference>
<gene>
    <name evidence="2" type="ORF">FCU45_09500</name>
</gene>
<evidence type="ECO:0000259" key="1">
    <source>
        <dbReference type="PROSITE" id="PS50943"/>
    </source>
</evidence>
<name>A0A4U2Z3B3_9BACT</name>
<dbReference type="PROSITE" id="PS50943">
    <property type="entry name" value="HTH_CROC1"/>
    <property type="match status" value="1"/>
</dbReference>
<reference evidence="2 3" key="1">
    <citation type="submission" date="2019-04" db="EMBL/GenBank/DDBJ databases">
        <title>Sulfurimonas crateris sp. nov. a facultative anaerobic sulfur-oxidizing chemolithautotrophic bacterium isolated from a terrestrial mud vulcano.</title>
        <authorList>
            <person name="Ratnikova N.M."/>
            <person name="Slobodkin A.I."/>
            <person name="Merkel A.Y."/>
            <person name="Novikov A."/>
            <person name="Bonch-Osmolovskaya E.A."/>
            <person name="Slobodkina G.B."/>
        </authorList>
    </citation>
    <scope>NUCLEOTIDE SEQUENCE [LARGE SCALE GENOMIC DNA]</scope>
    <source>
        <strain evidence="2 3">SN118</strain>
    </source>
</reference>
<evidence type="ECO:0000313" key="2">
    <source>
        <dbReference type="EMBL" id="TKI68647.1"/>
    </source>
</evidence>
<dbReference type="OrthoDB" id="5360811at2"/>
<protein>
    <submittedName>
        <fullName evidence="2">Helix-turn-helix transcriptional regulator</fullName>
    </submittedName>
</protein>
<proteinExistence type="predicted"/>
<dbReference type="SMART" id="SM00530">
    <property type="entry name" value="HTH_XRE"/>
    <property type="match status" value="1"/>
</dbReference>
<dbReference type="EMBL" id="SZPX01000007">
    <property type="protein sequence ID" value="TKI68647.1"/>
    <property type="molecule type" value="Genomic_DNA"/>
</dbReference>
<dbReference type="RefSeq" id="WP_137014669.1">
    <property type="nucleotide sequence ID" value="NZ_SZPX01000007.1"/>
</dbReference>
<accession>A0A4U2Z3B3</accession>
<comment type="caution">
    <text evidence="2">The sequence shown here is derived from an EMBL/GenBank/DDBJ whole genome shotgun (WGS) entry which is preliminary data.</text>
</comment>
<dbReference type="Proteomes" id="UP000309561">
    <property type="component" value="Unassembled WGS sequence"/>
</dbReference>
<organism evidence="2 3">
    <name type="scientific">Sulfurimonas crateris</name>
    <dbReference type="NCBI Taxonomy" id="2574727"/>
    <lineage>
        <taxon>Bacteria</taxon>
        <taxon>Pseudomonadati</taxon>
        <taxon>Campylobacterota</taxon>
        <taxon>Epsilonproteobacteria</taxon>
        <taxon>Campylobacterales</taxon>
        <taxon>Sulfurimonadaceae</taxon>
        <taxon>Sulfurimonas</taxon>
    </lineage>
</organism>
<feature type="domain" description="HTH cro/C1-type" evidence="1">
    <location>
        <begin position="22"/>
        <end position="79"/>
    </location>
</feature>
<dbReference type="InterPro" id="IPR001387">
    <property type="entry name" value="Cro/C1-type_HTH"/>
</dbReference>
<dbReference type="CDD" id="cd00093">
    <property type="entry name" value="HTH_XRE"/>
    <property type="match status" value="1"/>
</dbReference>
<sequence>MFLSNASEEEIELLHKHISKNVKHYRLEREMSQLELALTIGLKSGAFFGNAENNTNYKHFNIEHIYKISKALNIPIAKFFEPVEDS</sequence>
<dbReference type="InterPro" id="IPR010982">
    <property type="entry name" value="Lambda_DNA-bd_dom_sf"/>
</dbReference>
<dbReference type="AlphaFoldDB" id="A0A4U2Z3B3"/>
<evidence type="ECO:0000313" key="3">
    <source>
        <dbReference type="Proteomes" id="UP000309561"/>
    </source>
</evidence>
<dbReference type="GO" id="GO:0003677">
    <property type="term" value="F:DNA binding"/>
    <property type="evidence" value="ECO:0007669"/>
    <property type="project" value="InterPro"/>
</dbReference>
<keyword evidence="3" id="KW-1185">Reference proteome</keyword>
<dbReference type="SUPFAM" id="SSF47413">
    <property type="entry name" value="lambda repressor-like DNA-binding domains"/>
    <property type="match status" value="1"/>
</dbReference>